<keyword evidence="4" id="KW-1185">Reference proteome</keyword>
<dbReference type="PIRSF" id="PIRSF017082">
    <property type="entry name" value="YflP"/>
    <property type="match status" value="1"/>
</dbReference>
<dbReference type="InterPro" id="IPR042100">
    <property type="entry name" value="Bug_dom1"/>
</dbReference>
<dbReference type="CDD" id="cd07012">
    <property type="entry name" value="PBP2_Bug_TTT"/>
    <property type="match status" value="1"/>
</dbReference>
<dbReference type="PANTHER" id="PTHR42928">
    <property type="entry name" value="TRICARBOXYLATE-BINDING PROTEIN"/>
    <property type="match status" value="1"/>
</dbReference>
<sequence length="315" mass="32529">MKKTLQLLSATLLSAAAFAAFAQSPVKILMPSNPGGGWDQTGRTLGKTMLDSKLVSSAQYENKGGAGGTIGLAAFLNGSKGDPTQLMVAGQALVAAVELNRAAVRVQQATPIARLLAEYSVIVVPANSPYKTMADVIKDFKANPGAVNWGAGSAGSTEHLLIGLIAKAVGVEGSKINYIAFKGGGEAVPAIIGGHVKVGASGLGEFAEHIKSGKMRALAVSAPTAIDGIPSLKEQGIDVVFGNWRGVWAGPEITAAQRAQIVKMVQTAAETAEWKAMLAKMGWTPTLLTGDAFTKFVDDESKSLGSLVESLGLRK</sequence>
<accession>A0A6M4GZ13</accession>
<evidence type="ECO:0000313" key="4">
    <source>
        <dbReference type="Proteomes" id="UP000501534"/>
    </source>
</evidence>
<gene>
    <name evidence="3" type="ORF">DSM104443_01826</name>
</gene>
<dbReference type="AlphaFoldDB" id="A0A6M4GZ13"/>
<dbReference type="Pfam" id="PF03401">
    <property type="entry name" value="TctC"/>
    <property type="match status" value="1"/>
</dbReference>
<keyword evidence="2" id="KW-0732">Signal</keyword>
<dbReference type="KEGG" id="uru:DSM104443_01826"/>
<organism evidence="3 4">
    <name type="scientific">Usitatibacter rugosus</name>
    <dbReference type="NCBI Taxonomy" id="2732067"/>
    <lineage>
        <taxon>Bacteria</taxon>
        <taxon>Pseudomonadati</taxon>
        <taxon>Pseudomonadota</taxon>
        <taxon>Betaproteobacteria</taxon>
        <taxon>Nitrosomonadales</taxon>
        <taxon>Usitatibacteraceae</taxon>
        <taxon>Usitatibacter</taxon>
    </lineage>
</organism>
<evidence type="ECO:0000256" key="2">
    <source>
        <dbReference type="SAM" id="SignalP"/>
    </source>
</evidence>
<feature type="chain" id="PRO_5026939403" description="Tricarboxylic transport membrane protein" evidence="2">
    <location>
        <begin position="23"/>
        <end position="315"/>
    </location>
</feature>
<evidence type="ECO:0008006" key="5">
    <source>
        <dbReference type="Google" id="ProtNLM"/>
    </source>
</evidence>
<proteinExistence type="inferred from homology"/>
<dbReference type="PANTHER" id="PTHR42928:SF3">
    <property type="entry name" value="UPF0065 PROTEIN YFLP"/>
    <property type="match status" value="1"/>
</dbReference>
<dbReference type="RefSeq" id="WP_171091537.1">
    <property type="nucleotide sequence ID" value="NZ_CP053069.1"/>
</dbReference>
<evidence type="ECO:0000313" key="3">
    <source>
        <dbReference type="EMBL" id="QJR10757.1"/>
    </source>
</evidence>
<dbReference type="Gene3D" id="3.40.190.150">
    <property type="entry name" value="Bordetella uptake gene, domain 1"/>
    <property type="match status" value="1"/>
</dbReference>
<protein>
    <recommendedName>
        <fullName evidence="5">Tricarboxylic transport membrane protein</fullName>
    </recommendedName>
</protein>
<dbReference type="InterPro" id="IPR005064">
    <property type="entry name" value="BUG"/>
</dbReference>
<comment type="similarity">
    <text evidence="1">Belongs to the UPF0065 (bug) family.</text>
</comment>
<feature type="signal peptide" evidence="2">
    <location>
        <begin position="1"/>
        <end position="22"/>
    </location>
</feature>
<dbReference type="Proteomes" id="UP000501534">
    <property type="component" value="Chromosome"/>
</dbReference>
<dbReference type="SUPFAM" id="SSF53850">
    <property type="entry name" value="Periplasmic binding protein-like II"/>
    <property type="match status" value="1"/>
</dbReference>
<dbReference type="EMBL" id="CP053069">
    <property type="protein sequence ID" value="QJR10757.1"/>
    <property type="molecule type" value="Genomic_DNA"/>
</dbReference>
<name>A0A6M4GZ13_9PROT</name>
<evidence type="ECO:0000256" key="1">
    <source>
        <dbReference type="ARBA" id="ARBA00006987"/>
    </source>
</evidence>
<reference evidence="3 4" key="1">
    <citation type="submission" date="2020-04" db="EMBL/GenBank/DDBJ databases">
        <title>Usitatibacter rugosus gen. nov., sp. nov. and Usitatibacter palustris sp. nov., novel members of Usitatibacteraceae fam. nov. within the order Nitrosomonadales isolated from soil.</title>
        <authorList>
            <person name="Huber K.J."/>
            <person name="Neumann-Schaal M."/>
            <person name="Geppert A."/>
            <person name="Luckner M."/>
            <person name="Wanner G."/>
            <person name="Overmann J."/>
        </authorList>
    </citation>
    <scope>NUCLEOTIDE SEQUENCE [LARGE SCALE GENOMIC DNA]</scope>
    <source>
        <strain evidence="3 4">0125_3</strain>
    </source>
</reference>
<dbReference type="Gene3D" id="3.40.190.10">
    <property type="entry name" value="Periplasmic binding protein-like II"/>
    <property type="match status" value="1"/>
</dbReference>